<dbReference type="GO" id="GO:0046872">
    <property type="term" value="F:metal ion binding"/>
    <property type="evidence" value="ECO:0007669"/>
    <property type="project" value="UniProtKB-KW"/>
</dbReference>
<dbReference type="SUPFAM" id="SSF53639">
    <property type="entry name" value="AraD/HMP-PK domain-like"/>
    <property type="match status" value="1"/>
</dbReference>
<dbReference type="SMART" id="SM01007">
    <property type="entry name" value="Aldolase_II"/>
    <property type="match status" value="1"/>
</dbReference>
<evidence type="ECO:0000259" key="3">
    <source>
        <dbReference type="SMART" id="SM01007"/>
    </source>
</evidence>
<evidence type="ECO:0000313" key="5">
    <source>
        <dbReference type="Proteomes" id="UP000002941"/>
    </source>
</evidence>
<dbReference type="OrthoDB" id="9786287at2"/>
<dbReference type="PANTHER" id="PTHR22789:SF0">
    <property type="entry name" value="3-OXO-TETRONATE 4-PHOSPHATE DECARBOXYLASE-RELATED"/>
    <property type="match status" value="1"/>
</dbReference>
<reference evidence="4 5" key="1">
    <citation type="submission" date="2012-05" db="EMBL/GenBank/DDBJ databases">
        <authorList>
            <person name="Harkins D.M."/>
            <person name="Madupu R."/>
            <person name="Durkin A.S."/>
            <person name="Torralba M."/>
            <person name="Methe B."/>
            <person name="Sutton G.G."/>
            <person name="Nelson K.E."/>
        </authorList>
    </citation>
    <scope>NUCLEOTIDE SEQUENCE [LARGE SCALE GENOMIC DNA]</scope>
    <source>
        <strain evidence="4 5">F0489</strain>
    </source>
</reference>
<dbReference type="RefSeq" id="WP_008729821.1">
    <property type="nucleotide sequence ID" value="NZ_AKFT01000023.1"/>
</dbReference>
<sequence>MLLEHARTEITAACQSLAPDRLIVGTAGNLSIREGDLVAITPSGLPYRDLRPDLVAVVDYESGEQVEGPLKPASELDLHLTTLRTTGLPAVIHTHSYAATAVASLEGVKALPAVHYYISMFGGPDVRVADYATYGSPELARNVESALQGRTAALMSNHGSVVAGPTLAETYVLVQELEWVCELYLRTLSAGTPKILDDSEIATVISKIKTYGQKAPKAQDTHPAH</sequence>
<dbReference type="AlphaFoldDB" id="J0NJI2"/>
<dbReference type="InterPro" id="IPR036409">
    <property type="entry name" value="Aldolase_II/adducin_N_sf"/>
</dbReference>
<evidence type="ECO:0000256" key="2">
    <source>
        <dbReference type="ARBA" id="ARBA00023239"/>
    </source>
</evidence>
<dbReference type="PATRIC" id="fig|1125718.3.peg.383"/>
<dbReference type="Gene3D" id="3.40.225.10">
    <property type="entry name" value="Class II aldolase/adducin N-terminal domain"/>
    <property type="match status" value="1"/>
</dbReference>
<dbReference type="InterPro" id="IPR001303">
    <property type="entry name" value="Aldolase_II/adducin_N"/>
</dbReference>
<dbReference type="eggNOG" id="COG0235">
    <property type="taxonomic scope" value="Bacteria"/>
</dbReference>
<dbReference type="InterPro" id="IPR050197">
    <property type="entry name" value="Aldolase_class_II_sugar_metab"/>
</dbReference>
<comment type="caution">
    <text evidence="4">The sequence shown here is derived from an EMBL/GenBank/DDBJ whole genome shotgun (WGS) entry which is preliminary data.</text>
</comment>
<dbReference type="GO" id="GO:0016832">
    <property type="term" value="F:aldehyde-lyase activity"/>
    <property type="evidence" value="ECO:0007669"/>
    <property type="project" value="TreeGrafter"/>
</dbReference>
<dbReference type="PANTHER" id="PTHR22789">
    <property type="entry name" value="FUCULOSE PHOSPHATE ALDOLASE"/>
    <property type="match status" value="1"/>
</dbReference>
<proteinExistence type="predicted"/>
<dbReference type="GO" id="GO:0019323">
    <property type="term" value="P:pentose catabolic process"/>
    <property type="evidence" value="ECO:0007669"/>
    <property type="project" value="TreeGrafter"/>
</dbReference>
<organism evidence="4 5">
    <name type="scientific">Actinomyces massiliensis F0489</name>
    <dbReference type="NCBI Taxonomy" id="1125718"/>
    <lineage>
        <taxon>Bacteria</taxon>
        <taxon>Bacillati</taxon>
        <taxon>Actinomycetota</taxon>
        <taxon>Actinomycetes</taxon>
        <taxon>Actinomycetales</taxon>
        <taxon>Actinomycetaceae</taxon>
        <taxon>Actinomyces</taxon>
    </lineage>
</organism>
<dbReference type="Pfam" id="PF00596">
    <property type="entry name" value="Aldolase_II"/>
    <property type="match status" value="1"/>
</dbReference>
<gene>
    <name evidence="4" type="ORF">HMPREF1318_0827</name>
</gene>
<keyword evidence="2" id="KW-0456">Lyase</keyword>
<keyword evidence="5" id="KW-1185">Reference proteome</keyword>
<name>J0NJI2_9ACTO</name>
<protein>
    <submittedName>
        <fullName evidence="4">Class II aldolase/adducin N-terminal domain protein</fullName>
    </submittedName>
</protein>
<evidence type="ECO:0000256" key="1">
    <source>
        <dbReference type="ARBA" id="ARBA00022723"/>
    </source>
</evidence>
<keyword evidence="1" id="KW-0479">Metal-binding</keyword>
<feature type="domain" description="Class II aldolase/adducin N-terminal" evidence="3">
    <location>
        <begin position="8"/>
        <end position="185"/>
    </location>
</feature>
<accession>J0NJI2</accession>
<dbReference type="Proteomes" id="UP000002941">
    <property type="component" value="Unassembled WGS sequence"/>
</dbReference>
<evidence type="ECO:0000313" key="4">
    <source>
        <dbReference type="EMBL" id="EJF47264.1"/>
    </source>
</evidence>
<dbReference type="EMBL" id="AKFT01000023">
    <property type="protein sequence ID" value="EJF47264.1"/>
    <property type="molecule type" value="Genomic_DNA"/>
</dbReference>
<dbReference type="GO" id="GO:0005829">
    <property type="term" value="C:cytosol"/>
    <property type="evidence" value="ECO:0007669"/>
    <property type="project" value="TreeGrafter"/>
</dbReference>